<organism evidence="1 2">
    <name type="scientific">Streptomyces millisiae</name>
    <dbReference type="NCBI Taxonomy" id="3075542"/>
    <lineage>
        <taxon>Bacteria</taxon>
        <taxon>Bacillati</taxon>
        <taxon>Actinomycetota</taxon>
        <taxon>Actinomycetes</taxon>
        <taxon>Kitasatosporales</taxon>
        <taxon>Streptomycetaceae</taxon>
        <taxon>Streptomyces</taxon>
    </lineage>
</organism>
<accession>A0ABU2LVX9</accession>
<protein>
    <submittedName>
        <fullName evidence="1">Uncharacterized protein</fullName>
    </submittedName>
</protein>
<evidence type="ECO:0000313" key="2">
    <source>
        <dbReference type="Proteomes" id="UP001183420"/>
    </source>
</evidence>
<name>A0ABU2LVX9_9ACTN</name>
<dbReference type="EMBL" id="JAVREM010000040">
    <property type="protein sequence ID" value="MDT0321423.1"/>
    <property type="molecule type" value="Genomic_DNA"/>
</dbReference>
<sequence length="326" mass="35037">MYSETTTARGIFGALWGIVELGAVIAAEGDLSAVLLAPFVATRRAELDRLLADVQQIGDFEPETMAIFEAPGWERGDVQETIAYLMLYSEVGGASLNVDDPAVVARMVSVGADRQLTALLNALVSAAAAQRGGRDRRVGLITEAMRSAGQVLGRTDERLLEEVFRGWAGDHLASALSSTSPVPEATKACLRDYAQAIEEAVTSTVGGAYTAAALYPTTWGAVCELPDGRWETTWDLTLATPLREAAGADDIDVHQDETIGFRAVLKPDAKRGQARLRVVTDEPAMSAVYFPATFTAFGILNDQVAQIETIQGLPRGWYAPFRTRQS</sequence>
<comment type="caution">
    <text evidence="1">The sequence shown here is derived from an EMBL/GenBank/DDBJ whole genome shotgun (WGS) entry which is preliminary data.</text>
</comment>
<dbReference type="Proteomes" id="UP001183420">
    <property type="component" value="Unassembled WGS sequence"/>
</dbReference>
<keyword evidence="2" id="KW-1185">Reference proteome</keyword>
<dbReference type="RefSeq" id="WP_311601640.1">
    <property type="nucleotide sequence ID" value="NZ_JAVREM010000040.1"/>
</dbReference>
<gene>
    <name evidence="1" type="ORF">RNC47_24135</name>
</gene>
<proteinExistence type="predicted"/>
<reference evidence="2" key="1">
    <citation type="submission" date="2023-07" db="EMBL/GenBank/DDBJ databases">
        <title>30 novel species of actinomycetes from the DSMZ collection.</title>
        <authorList>
            <person name="Nouioui I."/>
        </authorList>
    </citation>
    <scope>NUCLEOTIDE SEQUENCE [LARGE SCALE GENOMIC DNA]</scope>
    <source>
        <strain evidence="2">DSM 44918</strain>
    </source>
</reference>
<evidence type="ECO:0000313" key="1">
    <source>
        <dbReference type="EMBL" id="MDT0321423.1"/>
    </source>
</evidence>